<dbReference type="GO" id="GO:0044550">
    <property type="term" value="P:secondary metabolite biosynthetic process"/>
    <property type="evidence" value="ECO:0007669"/>
    <property type="project" value="TreeGrafter"/>
</dbReference>
<dbReference type="AlphaFoldDB" id="W9CDV6"/>
<dbReference type="SUPFAM" id="SSF53901">
    <property type="entry name" value="Thiolase-like"/>
    <property type="match status" value="1"/>
</dbReference>
<dbReference type="Proteomes" id="UP000019487">
    <property type="component" value="Unassembled WGS sequence"/>
</dbReference>
<evidence type="ECO:0000313" key="3">
    <source>
        <dbReference type="Proteomes" id="UP000019487"/>
    </source>
</evidence>
<protein>
    <recommendedName>
        <fullName evidence="1">Beta-ketoacyl synthase-like N-terminal domain-containing protein</fullName>
    </recommendedName>
</protein>
<dbReference type="Pfam" id="PF00109">
    <property type="entry name" value="ketoacyl-synt"/>
    <property type="match status" value="1"/>
</dbReference>
<dbReference type="PANTHER" id="PTHR43775:SF29">
    <property type="entry name" value="ASPERFURANONE POLYKETIDE SYNTHASE AFOG-RELATED"/>
    <property type="match status" value="1"/>
</dbReference>
<dbReference type="Gene3D" id="3.40.47.10">
    <property type="match status" value="1"/>
</dbReference>
<proteinExistence type="predicted"/>
<dbReference type="EMBL" id="AYSA01000272">
    <property type="protein sequence ID" value="ESZ94028.1"/>
    <property type="molecule type" value="Genomic_DNA"/>
</dbReference>
<dbReference type="GO" id="GO:0004312">
    <property type="term" value="F:fatty acid synthase activity"/>
    <property type="evidence" value="ECO:0007669"/>
    <property type="project" value="TreeGrafter"/>
</dbReference>
<feature type="domain" description="Beta-ketoacyl synthase-like N-terminal" evidence="1">
    <location>
        <begin position="31"/>
        <end position="76"/>
    </location>
</feature>
<dbReference type="PANTHER" id="PTHR43775">
    <property type="entry name" value="FATTY ACID SYNTHASE"/>
    <property type="match status" value="1"/>
</dbReference>
<sequence length="76" mass="8257">MHSIILTLTDPEPGSTVVAFLWKAILGPSMHHFSPSRLKEAAAMDPQQRGILETAYRALENAGIPMEKIPGSKTTV</sequence>
<comment type="caution">
    <text evidence="2">The sequence shown here is derived from an EMBL/GenBank/DDBJ whole genome shotgun (WGS) entry which is preliminary data.</text>
</comment>
<evidence type="ECO:0000313" key="2">
    <source>
        <dbReference type="EMBL" id="ESZ94028.1"/>
    </source>
</evidence>
<dbReference type="InterPro" id="IPR050091">
    <property type="entry name" value="PKS_NRPS_Biosynth_Enz"/>
</dbReference>
<name>W9CDV6_SCLBF</name>
<reference evidence="2 3" key="1">
    <citation type="journal article" date="2014" name="Genome Announc.">
        <title>Draft genome sequence of Sclerotinia borealis, a psychrophilic plant pathogenic fungus.</title>
        <authorList>
            <person name="Mardanov A.V."/>
            <person name="Beletsky A.V."/>
            <person name="Kadnikov V.V."/>
            <person name="Ignatov A.N."/>
            <person name="Ravin N.V."/>
        </authorList>
    </citation>
    <scope>NUCLEOTIDE SEQUENCE [LARGE SCALE GENOMIC DNA]</scope>
    <source>
        <strain evidence="3">F-4157</strain>
    </source>
</reference>
<organism evidence="2 3">
    <name type="scientific">Sclerotinia borealis (strain F-4128)</name>
    <dbReference type="NCBI Taxonomy" id="1432307"/>
    <lineage>
        <taxon>Eukaryota</taxon>
        <taxon>Fungi</taxon>
        <taxon>Dikarya</taxon>
        <taxon>Ascomycota</taxon>
        <taxon>Pezizomycotina</taxon>
        <taxon>Leotiomycetes</taxon>
        <taxon>Helotiales</taxon>
        <taxon>Sclerotiniaceae</taxon>
        <taxon>Sclerotinia</taxon>
    </lineage>
</organism>
<dbReference type="InterPro" id="IPR016039">
    <property type="entry name" value="Thiolase-like"/>
</dbReference>
<dbReference type="GO" id="GO:0006633">
    <property type="term" value="P:fatty acid biosynthetic process"/>
    <property type="evidence" value="ECO:0007669"/>
    <property type="project" value="TreeGrafter"/>
</dbReference>
<dbReference type="HOGENOM" id="CLU_2655859_0_0_1"/>
<keyword evidence="3" id="KW-1185">Reference proteome</keyword>
<gene>
    <name evidence="2" type="ORF">SBOR_5606</name>
</gene>
<dbReference type="InterPro" id="IPR014030">
    <property type="entry name" value="Ketoacyl_synth_N"/>
</dbReference>
<evidence type="ECO:0000259" key="1">
    <source>
        <dbReference type="Pfam" id="PF00109"/>
    </source>
</evidence>
<dbReference type="OrthoDB" id="329835at2759"/>
<accession>W9CDV6</accession>